<keyword evidence="4" id="KW-0808">Transferase</keyword>
<dbReference type="PANTHER" id="PTHR30592">
    <property type="entry name" value="FORMATE DEHYDROGENASE"/>
    <property type="match status" value="1"/>
</dbReference>
<dbReference type="InterPro" id="IPR003786">
    <property type="entry name" value="FdhD"/>
</dbReference>
<dbReference type="Gene3D" id="3.10.20.10">
    <property type="match status" value="1"/>
</dbReference>
<comment type="similarity">
    <text evidence="3">Belongs to the FdhD family.</text>
</comment>
<reference evidence="4 5" key="1">
    <citation type="submission" date="2018-09" db="EMBL/GenBank/DDBJ databases">
        <title>Sphingomonas peninsula sp. nov., isolated from fildes peninsula, Antarctic soil.</title>
        <authorList>
            <person name="Yingchao G."/>
        </authorList>
    </citation>
    <scope>NUCLEOTIDE SEQUENCE [LARGE SCALE GENOMIC DNA]</scope>
    <source>
        <strain evidence="4 5">YZ-8</strain>
    </source>
</reference>
<comment type="function">
    <text evidence="3">Required for formate dehydrogenase (FDH) activity. Acts as a sulfur carrier protein that transfers sulfur from IscS to the molybdenum cofactor prior to its insertion into FDH.</text>
</comment>
<dbReference type="EMBL" id="CP032829">
    <property type="protein sequence ID" value="AYJ86808.1"/>
    <property type="molecule type" value="Genomic_DNA"/>
</dbReference>
<dbReference type="OrthoDB" id="3197277at2"/>
<evidence type="ECO:0000313" key="5">
    <source>
        <dbReference type="Proteomes" id="UP000276254"/>
    </source>
</evidence>
<comment type="subcellular location">
    <subcellularLocation>
        <location evidence="3">Cytoplasm</location>
    </subcellularLocation>
</comment>
<dbReference type="GO" id="GO:0006777">
    <property type="term" value="P:Mo-molybdopterin cofactor biosynthetic process"/>
    <property type="evidence" value="ECO:0007669"/>
    <property type="project" value="UniProtKB-UniRule"/>
</dbReference>
<keyword evidence="5" id="KW-1185">Reference proteome</keyword>
<dbReference type="RefSeq" id="WP_121153460.1">
    <property type="nucleotide sequence ID" value="NZ_CP032829.1"/>
</dbReference>
<dbReference type="Gene3D" id="3.40.140.10">
    <property type="entry name" value="Cytidine Deaminase, domain 2"/>
    <property type="match status" value="1"/>
</dbReference>
<sequence>MMGQTEIEFIRIGANGDHRPVTRAVAVEMPIAIEVNGIGYAVMMATPADLTDFAYGFVWSERLVDARAEILSVDHIQTEFGNRLRIQLAAERTERLLERFRHRVSDSSCGMCGIESLEQAMRPLPVVNRTYEIADTAIFRALAELRKWQPLNEKTGAVHAAARCASDGRILDAREDVGRHNAFDKLVGAMLQAGAAWDDGFALLSSRCSYELVEKAALSDCPTLVTISAPTSLAVERAKAAGIRLIVLARTDAVLALDPDADGD</sequence>
<dbReference type="KEGG" id="spha:D3Y57_13665"/>
<dbReference type="GO" id="GO:0097163">
    <property type="term" value="F:sulfur carrier activity"/>
    <property type="evidence" value="ECO:0007669"/>
    <property type="project" value="UniProtKB-UniRule"/>
</dbReference>
<dbReference type="GO" id="GO:0016783">
    <property type="term" value="F:sulfurtransferase activity"/>
    <property type="evidence" value="ECO:0007669"/>
    <property type="project" value="InterPro"/>
</dbReference>
<comment type="caution">
    <text evidence="3">Lacks conserved residue(s) required for the propagation of feature annotation.</text>
</comment>
<evidence type="ECO:0000313" key="4">
    <source>
        <dbReference type="EMBL" id="AYJ86808.1"/>
    </source>
</evidence>
<dbReference type="Pfam" id="PF02634">
    <property type="entry name" value="FdhD-NarQ"/>
    <property type="match status" value="1"/>
</dbReference>
<dbReference type="NCBIfam" id="TIGR00129">
    <property type="entry name" value="fdhD_narQ"/>
    <property type="match status" value="1"/>
</dbReference>
<dbReference type="AlphaFoldDB" id="A0A494TMY1"/>
<dbReference type="SUPFAM" id="SSF53927">
    <property type="entry name" value="Cytidine deaminase-like"/>
    <property type="match status" value="1"/>
</dbReference>
<name>A0A494TMY1_SPHPE</name>
<keyword evidence="1 3" id="KW-0963">Cytoplasm</keyword>
<evidence type="ECO:0000256" key="3">
    <source>
        <dbReference type="HAMAP-Rule" id="MF_00187"/>
    </source>
</evidence>
<dbReference type="InterPro" id="IPR016193">
    <property type="entry name" value="Cytidine_deaminase-like"/>
</dbReference>
<gene>
    <name evidence="3 4" type="primary">fdhD</name>
    <name evidence="4" type="ORF">D3Y57_13665</name>
</gene>
<dbReference type="Proteomes" id="UP000276254">
    <property type="component" value="Chromosome"/>
</dbReference>
<dbReference type="GO" id="GO:0005737">
    <property type="term" value="C:cytoplasm"/>
    <property type="evidence" value="ECO:0007669"/>
    <property type="project" value="UniProtKB-SubCell"/>
</dbReference>
<evidence type="ECO:0000256" key="1">
    <source>
        <dbReference type="ARBA" id="ARBA00022490"/>
    </source>
</evidence>
<protein>
    <recommendedName>
        <fullName evidence="3">Sulfur carrier protein FdhD</fullName>
    </recommendedName>
</protein>
<dbReference type="PANTHER" id="PTHR30592:SF1">
    <property type="entry name" value="SULFUR CARRIER PROTEIN FDHD"/>
    <property type="match status" value="1"/>
</dbReference>
<accession>A0A494TMY1</accession>
<evidence type="ECO:0000256" key="2">
    <source>
        <dbReference type="ARBA" id="ARBA00023150"/>
    </source>
</evidence>
<proteinExistence type="inferred from homology"/>
<keyword evidence="2 3" id="KW-0501">Molybdenum cofactor biosynthesis</keyword>
<organism evidence="4 5">
    <name type="scientific">Sphingomonas paeninsulae</name>
    <dbReference type="NCBI Taxonomy" id="2319844"/>
    <lineage>
        <taxon>Bacteria</taxon>
        <taxon>Pseudomonadati</taxon>
        <taxon>Pseudomonadota</taxon>
        <taxon>Alphaproteobacteria</taxon>
        <taxon>Sphingomonadales</taxon>
        <taxon>Sphingomonadaceae</taxon>
        <taxon>Sphingomonas</taxon>
    </lineage>
</organism>
<dbReference type="HAMAP" id="MF_00187">
    <property type="entry name" value="FdhD"/>
    <property type="match status" value="1"/>
</dbReference>
<dbReference type="PIRSF" id="PIRSF015626">
    <property type="entry name" value="FdhD"/>
    <property type="match status" value="1"/>
</dbReference>
<feature type="active site" description="Cysteine persulfide intermediate" evidence="3">
    <location>
        <position position="109"/>
    </location>
</feature>